<feature type="domain" description="HTH tetR-type" evidence="6">
    <location>
        <begin position="30"/>
        <end position="90"/>
    </location>
</feature>
<evidence type="ECO:0000259" key="6">
    <source>
        <dbReference type="PROSITE" id="PS50977"/>
    </source>
</evidence>
<dbReference type="GO" id="GO:0003677">
    <property type="term" value="F:DNA binding"/>
    <property type="evidence" value="ECO:0007669"/>
    <property type="project" value="UniProtKB-UniRule"/>
</dbReference>
<comment type="caution">
    <text evidence="7">The sequence shown here is derived from an EMBL/GenBank/DDBJ whole genome shotgun (WGS) entry which is preliminary data.</text>
</comment>
<dbReference type="InterPro" id="IPR001647">
    <property type="entry name" value="HTH_TetR"/>
</dbReference>
<keyword evidence="8" id="KW-1185">Reference proteome</keyword>
<keyword evidence="3" id="KW-0804">Transcription</keyword>
<accession>A0A9X0QFN3</accession>
<reference evidence="7 8" key="1">
    <citation type="submission" date="2020-08" db="EMBL/GenBank/DDBJ databases">
        <title>Genomic Encyclopedia of Type Strains, Phase IV (KMG-V): Genome sequencing to study the core and pangenomes of soil and plant-associated prokaryotes.</title>
        <authorList>
            <person name="Whitman W."/>
        </authorList>
    </citation>
    <scope>NUCLEOTIDE SEQUENCE [LARGE SCALE GENOMIC DNA]</scope>
    <source>
        <strain evidence="7 8">X5P2</strain>
    </source>
</reference>
<dbReference type="AlphaFoldDB" id="A0A9X0QFN3"/>
<dbReference type="Pfam" id="PF16925">
    <property type="entry name" value="TetR_C_13"/>
    <property type="match status" value="1"/>
</dbReference>
<evidence type="ECO:0000256" key="4">
    <source>
        <dbReference type="PROSITE-ProRule" id="PRU00335"/>
    </source>
</evidence>
<dbReference type="Gene3D" id="1.10.357.10">
    <property type="entry name" value="Tetracycline Repressor, domain 2"/>
    <property type="match status" value="1"/>
</dbReference>
<dbReference type="RefSeq" id="WP_260698285.1">
    <property type="nucleotide sequence ID" value="NZ_JACHEB010000006.1"/>
</dbReference>
<dbReference type="InterPro" id="IPR009057">
    <property type="entry name" value="Homeodomain-like_sf"/>
</dbReference>
<dbReference type="SUPFAM" id="SSF46689">
    <property type="entry name" value="Homeodomain-like"/>
    <property type="match status" value="1"/>
</dbReference>
<evidence type="ECO:0000313" key="8">
    <source>
        <dbReference type="Proteomes" id="UP000535182"/>
    </source>
</evidence>
<evidence type="ECO:0000256" key="1">
    <source>
        <dbReference type="ARBA" id="ARBA00023015"/>
    </source>
</evidence>
<evidence type="ECO:0000313" key="7">
    <source>
        <dbReference type="EMBL" id="MBB5329495.1"/>
    </source>
</evidence>
<dbReference type="EMBL" id="JACHEB010000006">
    <property type="protein sequence ID" value="MBB5329495.1"/>
    <property type="molecule type" value="Genomic_DNA"/>
</dbReference>
<evidence type="ECO:0000256" key="5">
    <source>
        <dbReference type="SAM" id="MobiDB-lite"/>
    </source>
</evidence>
<gene>
    <name evidence="7" type="ORF">HDF14_003113</name>
</gene>
<proteinExistence type="predicted"/>
<feature type="DNA-binding region" description="H-T-H motif" evidence="4">
    <location>
        <begin position="53"/>
        <end position="72"/>
    </location>
</feature>
<dbReference type="Proteomes" id="UP000535182">
    <property type="component" value="Unassembled WGS sequence"/>
</dbReference>
<dbReference type="InterPro" id="IPR036271">
    <property type="entry name" value="Tet_transcr_reg_TetR-rel_C_sf"/>
</dbReference>
<keyword evidence="1" id="KW-0805">Transcription regulation</keyword>
<dbReference type="PROSITE" id="PS50977">
    <property type="entry name" value="HTH_TETR_2"/>
    <property type="match status" value="1"/>
</dbReference>
<dbReference type="PANTHER" id="PTHR47506">
    <property type="entry name" value="TRANSCRIPTIONAL REGULATORY PROTEIN"/>
    <property type="match status" value="1"/>
</dbReference>
<evidence type="ECO:0000256" key="2">
    <source>
        <dbReference type="ARBA" id="ARBA00023125"/>
    </source>
</evidence>
<dbReference type="PANTHER" id="PTHR47506:SF6">
    <property type="entry name" value="HTH-TYPE TRANSCRIPTIONAL REPRESSOR NEMR"/>
    <property type="match status" value="1"/>
</dbReference>
<evidence type="ECO:0000256" key="3">
    <source>
        <dbReference type="ARBA" id="ARBA00023163"/>
    </source>
</evidence>
<feature type="region of interest" description="Disordered" evidence="5">
    <location>
        <begin position="1"/>
        <end position="32"/>
    </location>
</feature>
<dbReference type="SUPFAM" id="SSF48498">
    <property type="entry name" value="Tetracyclin repressor-like, C-terminal domain"/>
    <property type="match status" value="1"/>
</dbReference>
<protein>
    <submittedName>
        <fullName evidence="7">TetR/AcrR family transcriptional repressor of nem operon</fullName>
    </submittedName>
</protein>
<name>A0A9X0QFN3_9BACT</name>
<dbReference type="InterPro" id="IPR011075">
    <property type="entry name" value="TetR_C"/>
</dbReference>
<sequence length="223" mass="25156">MAFHSSSTKIDLEHMMDSRSPVKRGPKPKTGTRERLIQSGIQTIHASGSGGTSVQSIVEAADVPRDPFTIFFPSKEAFAAEVIDAYSNRAQQRLRGFLLNQAITPRARLEAYFDDRIEAFRTAQYVRGCLMGNFSAEAADQSALIRDRLTKHFGVWWELLEACIAEAQKQEELSDQISASLLAKFLLNSWEGALLRMRAEKSDTPLLDFKKIVFKKLFERPRS</sequence>
<organism evidence="7 8">
    <name type="scientific">Tunturiibacter gelidiferens</name>
    <dbReference type="NCBI Taxonomy" id="3069689"/>
    <lineage>
        <taxon>Bacteria</taxon>
        <taxon>Pseudomonadati</taxon>
        <taxon>Acidobacteriota</taxon>
        <taxon>Terriglobia</taxon>
        <taxon>Terriglobales</taxon>
        <taxon>Acidobacteriaceae</taxon>
        <taxon>Tunturiibacter</taxon>
    </lineage>
</organism>
<keyword evidence="2 4" id="KW-0238">DNA-binding</keyword>